<sequence length="69" mass="7981">MEPQIIFGLTLLISACRRCRRNRSRAVPRLTILSYTCCANTIHRRVTFQSHHRKRNGAEVFGETEACFS</sequence>
<dbReference type="Proteomes" id="UP000663193">
    <property type="component" value="Chromosome 9"/>
</dbReference>
<organism evidence="1 2">
    <name type="scientific">Phaeosphaeria nodorum (strain SN15 / ATCC MYA-4574 / FGSC 10173)</name>
    <name type="common">Glume blotch fungus</name>
    <name type="synonym">Parastagonospora nodorum</name>
    <dbReference type="NCBI Taxonomy" id="321614"/>
    <lineage>
        <taxon>Eukaryota</taxon>
        <taxon>Fungi</taxon>
        <taxon>Dikarya</taxon>
        <taxon>Ascomycota</taxon>
        <taxon>Pezizomycotina</taxon>
        <taxon>Dothideomycetes</taxon>
        <taxon>Pleosporomycetidae</taxon>
        <taxon>Pleosporales</taxon>
        <taxon>Pleosporineae</taxon>
        <taxon>Phaeosphaeriaceae</taxon>
        <taxon>Parastagonospora</taxon>
    </lineage>
</organism>
<name>A0A7U2I2I6_PHANO</name>
<proteinExistence type="predicted"/>
<evidence type="ECO:0000313" key="2">
    <source>
        <dbReference type="Proteomes" id="UP000663193"/>
    </source>
</evidence>
<dbReference type="VEuPathDB" id="FungiDB:JI435_413340"/>
<dbReference type="AlphaFoldDB" id="A0A7U2I2I6"/>
<keyword evidence="2" id="KW-1185">Reference proteome</keyword>
<evidence type="ECO:0000313" key="1">
    <source>
        <dbReference type="EMBL" id="QRC99388.1"/>
    </source>
</evidence>
<gene>
    <name evidence="1" type="ORF">JI435_413340</name>
</gene>
<protein>
    <submittedName>
        <fullName evidence="1">Uncharacterized protein</fullName>
    </submittedName>
</protein>
<reference evidence="2" key="1">
    <citation type="journal article" date="2021" name="BMC Genomics">
        <title>Chromosome-level genome assembly and manually-curated proteome of model necrotroph Parastagonospora nodorum Sn15 reveals a genome-wide trove of candidate effector homologs, and redundancy of virulence-related functions within an accessory chromosome.</title>
        <authorList>
            <person name="Bertazzoni S."/>
            <person name="Jones D.A.B."/>
            <person name="Phan H.T."/>
            <person name="Tan K.-C."/>
            <person name="Hane J.K."/>
        </authorList>
    </citation>
    <scope>NUCLEOTIDE SEQUENCE [LARGE SCALE GENOMIC DNA]</scope>
    <source>
        <strain evidence="2">SN15 / ATCC MYA-4574 / FGSC 10173)</strain>
    </source>
</reference>
<accession>A0A7U2I2I6</accession>
<dbReference type="EMBL" id="CP069031">
    <property type="protein sequence ID" value="QRC99388.1"/>
    <property type="molecule type" value="Genomic_DNA"/>
</dbReference>